<organism evidence="10 11">
    <name type="scientific">Victivallis vadensis</name>
    <dbReference type="NCBI Taxonomy" id="172901"/>
    <lineage>
        <taxon>Bacteria</taxon>
        <taxon>Pseudomonadati</taxon>
        <taxon>Lentisphaerota</taxon>
        <taxon>Lentisphaeria</taxon>
        <taxon>Victivallales</taxon>
        <taxon>Victivallaceae</taxon>
        <taxon>Victivallis</taxon>
    </lineage>
</organism>
<feature type="domain" description="tRNA(Ile)-lysidine/2-thiocytidine synthase N-terminal" evidence="8">
    <location>
        <begin position="18"/>
        <end position="197"/>
    </location>
</feature>
<dbReference type="InterPro" id="IPR032465">
    <property type="entry name" value="ACMSD"/>
</dbReference>
<feature type="domain" description="Amidohydrolase-related" evidence="9">
    <location>
        <begin position="561"/>
        <end position="811"/>
    </location>
</feature>
<dbReference type="SUPFAM" id="SSF51556">
    <property type="entry name" value="Metallo-dependent hydrolases"/>
    <property type="match status" value="1"/>
</dbReference>
<dbReference type="GO" id="GO:0016831">
    <property type="term" value="F:carboxy-lyase activity"/>
    <property type="evidence" value="ECO:0007669"/>
    <property type="project" value="InterPro"/>
</dbReference>
<dbReference type="GO" id="GO:0032267">
    <property type="term" value="F:tRNA(Ile)-lysidine synthase activity"/>
    <property type="evidence" value="ECO:0007669"/>
    <property type="project" value="UniProtKB-EC"/>
</dbReference>
<keyword evidence="1 7" id="KW-0436">Ligase</keyword>
<dbReference type="SUPFAM" id="SSF56037">
    <property type="entry name" value="PheT/TilS domain"/>
    <property type="match status" value="1"/>
</dbReference>
<feature type="binding site" evidence="7">
    <location>
        <begin position="23"/>
        <end position="28"/>
    </location>
    <ligand>
        <name>ATP</name>
        <dbReference type="ChEBI" id="CHEBI:30616"/>
    </ligand>
</feature>
<comment type="caution">
    <text evidence="10">The sequence shown here is derived from an EMBL/GenBank/DDBJ whole genome shotgun (WGS) entry which is preliminary data.</text>
</comment>
<dbReference type="Pfam" id="PF04909">
    <property type="entry name" value="Amidohydro_2"/>
    <property type="match status" value="1"/>
</dbReference>
<protein>
    <recommendedName>
        <fullName evidence="7">tRNA(Ile)-lysidine synthase</fullName>
        <ecNumber evidence="7">6.3.4.19</ecNumber>
    </recommendedName>
    <alternativeName>
        <fullName evidence="7">tRNA(Ile)-2-lysyl-cytidine synthase</fullName>
    </alternativeName>
    <alternativeName>
        <fullName evidence="7">tRNA(Ile)-lysidine synthetase</fullName>
    </alternativeName>
</protein>
<dbReference type="Proteomes" id="UP000245959">
    <property type="component" value="Unassembled WGS sequence"/>
</dbReference>
<dbReference type="GO" id="GO:0005524">
    <property type="term" value="F:ATP binding"/>
    <property type="evidence" value="ECO:0007669"/>
    <property type="project" value="UniProtKB-UniRule"/>
</dbReference>
<dbReference type="OrthoDB" id="9777673at2"/>
<dbReference type="Gene3D" id="3.40.50.620">
    <property type="entry name" value="HUPs"/>
    <property type="match status" value="1"/>
</dbReference>
<keyword evidence="7" id="KW-0963">Cytoplasm</keyword>
<dbReference type="InterPro" id="IPR032466">
    <property type="entry name" value="Metal_Hydrolase"/>
</dbReference>
<keyword evidence="5" id="KW-0456">Lyase</keyword>
<dbReference type="AlphaFoldDB" id="A0A2U1BA29"/>
<gene>
    <name evidence="7" type="primary">tilS</name>
    <name evidence="10" type="ORF">C8D82_10290</name>
</gene>
<evidence type="ECO:0000256" key="4">
    <source>
        <dbReference type="ARBA" id="ARBA00022840"/>
    </source>
</evidence>
<evidence type="ECO:0000256" key="7">
    <source>
        <dbReference type="HAMAP-Rule" id="MF_01161"/>
    </source>
</evidence>
<dbReference type="EMBL" id="QEKH01000002">
    <property type="protein sequence ID" value="PVY45519.1"/>
    <property type="molecule type" value="Genomic_DNA"/>
</dbReference>
<comment type="subcellular location">
    <subcellularLocation>
        <location evidence="7">Cytoplasm</location>
    </subcellularLocation>
</comment>
<dbReference type="EC" id="6.3.4.19" evidence="7"/>
<comment type="domain">
    <text evidence="7">The N-terminal region contains the highly conserved SGGXDS motif, predicted to be a P-loop motif involved in ATP binding.</text>
</comment>
<dbReference type="GeneID" id="78293880"/>
<dbReference type="GO" id="GO:0006400">
    <property type="term" value="P:tRNA modification"/>
    <property type="evidence" value="ECO:0007669"/>
    <property type="project" value="UniProtKB-UniRule"/>
</dbReference>
<evidence type="ECO:0000259" key="8">
    <source>
        <dbReference type="Pfam" id="PF01171"/>
    </source>
</evidence>
<evidence type="ECO:0000313" key="10">
    <source>
        <dbReference type="EMBL" id="PVY45519.1"/>
    </source>
</evidence>
<comment type="function">
    <text evidence="7">Ligates lysine onto the cytidine present at position 34 of the AUA codon-specific tRNA(Ile) that contains the anticodon CAU, in an ATP-dependent manner. Cytidine is converted to lysidine, thus changing the amino acid specificity of the tRNA from methionine to isoleucine.</text>
</comment>
<dbReference type="SUPFAM" id="SSF82829">
    <property type="entry name" value="MesJ substrate recognition domain-like"/>
    <property type="match status" value="1"/>
</dbReference>
<dbReference type="InterPro" id="IPR006680">
    <property type="entry name" value="Amidohydro-rel"/>
</dbReference>
<keyword evidence="3 7" id="KW-0547">Nucleotide-binding</keyword>
<dbReference type="InterPro" id="IPR012795">
    <property type="entry name" value="tRNA_Ile_lys_synt_N"/>
</dbReference>
<dbReference type="PANTHER" id="PTHR21240:SF30">
    <property type="entry name" value="AMIDOHYDROLASE-RELATED DOMAIN-CONTAINING PROTEIN-RELATED"/>
    <property type="match status" value="1"/>
</dbReference>
<dbReference type="PANTHER" id="PTHR21240">
    <property type="entry name" value="2-AMINO-3-CARBOXYLMUCONATE-6-SEMIALDEHYDE DECARBOXYLASE"/>
    <property type="match status" value="1"/>
</dbReference>
<accession>A0A2U1BA29</accession>
<dbReference type="Pfam" id="PF01171">
    <property type="entry name" value="ATP_bind_3"/>
    <property type="match status" value="1"/>
</dbReference>
<dbReference type="HAMAP" id="MF_01161">
    <property type="entry name" value="tRNA_Ile_lys_synt"/>
    <property type="match status" value="1"/>
</dbReference>
<keyword evidence="2 7" id="KW-0819">tRNA processing</keyword>
<evidence type="ECO:0000256" key="2">
    <source>
        <dbReference type="ARBA" id="ARBA00022694"/>
    </source>
</evidence>
<keyword evidence="11" id="KW-1185">Reference proteome</keyword>
<name>A0A2U1BA29_9BACT</name>
<keyword evidence="4 7" id="KW-0067">ATP-binding</keyword>
<dbReference type="RefSeq" id="WP_116882548.1">
    <property type="nucleotide sequence ID" value="NZ_CABMMC010000247.1"/>
</dbReference>
<dbReference type="GO" id="GO:0005829">
    <property type="term" value="C:cytosol"/>
    <property type="evidence" value="ECO:0007669"/>
    <property type="project" value="TreeGrafter"/>
</dbReference>
<reference evidence="10 11" key="1">
    <citation type="submission" date="2018-04" db="EMBL/GenBank/DDBJ databases">
        <title>Genomic Encyclopedia of Type Strains, Phase IV (KMG-IV): sequencing the most valuable type-strain genomes for metagenomic binning, comparative biology and taxonomic classification.</title>
        <authorList>
            <person name="Goeker M."/>
        </authorList>
    </citation>
    <scope>NUCLEOTIDE SEQUENCE [LARGE SCALE GENOMIC DNA]</scope>
    <source>
        <strain evidence="10 11">DSM 14823</strain>
    </source>
</reference>
<evidence type="ECO:0000259" key="9">
    <source>
        <dbReference type="Pfam" id="PF04909"/>
    </source>
</evidence>
<dbReference type="SUPFAM" id="SSF52402">
    <property type="entry name" value="Adenine nucleotide alpha hydrolases-like"/>
    <property type="match status" value="1"/>
</dbReference>
<evidence type="ECO:0000256" key="6">
    <source>
        <dbReference type="ARBA" id="ARBA00048539"/>
    </source>
</evidence>
<dbReference type="Gene3D" id="3.20.20.140">
    <property type="entry name" value="Metal-dependent hydrolases"/>
    <property type="match status" value="1"/>
</dbReference>
<evidence type="ECO:0000256" key="1">
    <source>
        <dbReference type="ARBA" id="ARBA00022598"/>
    </source>
</evidence>
<evidence type="ECO:0000256" key="3">
    <source>
        <dbReference type="ARBA" id="ARBA00022741"/>
    </source>
</evidence>
<dbReference type="InterPro" id="IPR011063">
    <property type="entry name" value="TilS/TtcA_N"/>
</dbReference>
<dbReference type="GO" id="GO:0019748">
    <property type="term" value="P:secondary metabolic process"/>
    <property type="evidence" value="ECO:0007669"/>
    <property type="project" value="TreeGrafter"/>
</dbReference>
<dbReference type="CDD" id="cd01992">
    <property type="entry name" value="TilS_N"/>
    <property type="match status" value="1"/>
</dbReference>
<proteinExistence type="inferred from homology"/>
<dbReference type="NCBIfam" id="TIGR02432">
    <property type="entry name" value="lysidine_TilS_N"/>
    <property type="match status" value="1"/>
</dbReference>
<sequence>MKLDDCGKLFAPFQHGRLFVGFSGGADSTAALLVARRFQEIFHYRLTAIHFDHGLRGAESAAEAEAAQRFARNCAIEFRLVRLALSPGPGLESRARAARLDVWKELVRENPGSAVILGHHAGDRAENLLLRLARGSNATGLTSMRSRSEVDNVIFLRPLLGFARTEIEEFLHENGISEWARDSSNAENRFRRNLLRNRLLPEFYAKLPGSEAGLRHSLDVLELDAEFLEQEAERRFRELDGSAAFWRKLHPALLVRVLRLWFRAELGTDLIPPPELVRRLQSELNAPKPEPRLIPVHSGISLRLQGDTLQIAAAAALPRLTWKFDQETEIGFGPFRLRVEWLETFPGPPPDCTVALFDADRLPETLTVRAREAGDALIPFGGSKPVSLKKLRTGRGIPASTPCPVVTSPDGTILWAPLIRHTIHAPVTPETRRILRLRFIHARCAGREKYEQSPFPDLKKSSSDDKFELSVLQNKSTTRNGAMKKIDFEAHYYTPEIFTALEKNGMWNPQSKVLSLGKDCPLDMGKVPYVYKGLFDFAEQRLSEMDRFGVTKQILGCSPGIEMLSGPEAVELARKSNTRIAEVIRRFPGRFLGFAVLPVRDAEAAAAELKRCIQELGFVGVMTHSNYGDCYPDEERFAPIFDCMGALDVPFYLHPNGGSIDRLSGYGWQLGSAAFGFTIETLITIARMIYNGTFDRNPNLKMILGHYGEAMAVLLDRMDARASMVPNAPTVKSRHQPSYYFKNNIWMTTSGNFAPIAFEAAKRTFGMEHILFGSDYPYETMEESMTFLDRQPMTVEERNMLFYKNAEQFFNIV</sequence>
<evidence type="ECO:0000313" key="11">
    <source>
        <dbReference type="Proteomes" id="UP000245959"/>
    </source>
</evidence>
<dbReference type="GO" id="GO:0016787">
    <property type="term" value="F:hydrolase activity"/>
    <property type="evidence" value="ECO:0007669"/>
    <property type="project" value="InterPro"/>
</dbReference>
<dbReference type="InterPro" id="IPR012094">
    <property type="entry name" value="tRNA_Ile_lys_synt"/>
</dbReference>
<comment type="catalytic activity">
    <reaction evidence="6 7">
        <text>cytidine(34) in tRNA(Ile2) + L-lysine + ATP = lysidine(34) in tRNA(Ile2) + AMP + diphosphate + H(+)</text>
        <dbReference type="Rhea" id="RHEA:43744"/>
        <dbReference type="Rhea" id="RHEA-COMP:10625"/>
        <dbReference type="Rhea" id="RHEA-COMP:10670"/>
        <dbReference type="ChEBI" id="CHEBI:15378"/>
        <dbReference type="ChEBI" id="CHEBI:30616"/>
        <dbReference type="ChEBI" id="CHEBI:32551"/>
        <dbReference type="ChEBI" id="CHEBI:33019"/>
        <dbReference type="ChEBI" id="CHEBI:82748"/>
        <dbReference type="ChEBI" id="CHEBI:83665"/>
        <dbReference type="ChEBI" id="CHEBI:456215"/>
        <dbReference type="EC" id="6.3.4.19"/>
    </reaction>
</comment>
<evidence type="ECO:0000256" key="5">
    <source>
        <dbReference type="ARBA" id="ARBA00023239"/>
    </source>
</evidence>
<comment type="similarity">
    <text evidence="7">Belongs to the tRNA(Ile)-lysidine synthase family.</text>
</comment>
<dbReference type="InterPro" id="IPR014729">
    <property type="entry name" value="Rossmann-like_a/b/a_fold"/>
</dbReference>